<feature type="domain" description="BON" evidence="2">
    <location>
        <begin position="280"/>
        <end position="345"/>
    </location>
</feature>
<evidence type="ECO:0000313" key="3">
    <source>
        <dbReference type="EMBL" id="PZR06025.1"/>
    </source>
</evidence>
<dbReference type="PANTHER" id="PTHR34606:SF15">
    <property type="entry name" value="BON DOMAIN-CONTAINING PROTEIN"/>
    <property type="match status" value="1"/>
</dbReference>
<feature type="domain" description="BON" evidence="2">
    <location>
        <begin position="202"/>
        <end position="270"/>
    </location>
</feature>
<name>A0A2W5T3N4_9BACT</name>
<dbReference type="PROSITE" id="PS50914">
    <property type="entry name" value="BON"/>
    <property type="match status" value="4"/>
</dbReference>
<sequence>MPSLHRTALVGAAVFSLSVFAAAPSARPDGLITSKTKLSLWTMGGVRSSAVHVDTSVGVVTLYGQVPSAAARVRAGKRAASLEGVRSVNNLLQVVPAREVASRKDTDISDDVQMALRSDAALKDSQILIKSVEKGVVLLTGSATSYGDHLHAITVIDRVAGVRRIATEVKMPNDYRADERVTFVPAVAPDDVKILGARGGANDSRISMAVKLRLLTAAQIPSNGMSVDTEDSVVTLFGIVPGNDVRTAAGEIAAKVDGVTRVDNALEVVASDDGQPVDASDEAIARDLERAFKNRAAQRHVTTVVRDGTVQLSGRVPTGWARLDTLRLARAVSGVGGIDNQLTIE</sequence>
<dbReference type="PANTHER" id="PTHR34606">
    <property type="entry name" value="BON DOMAIN-CONTAINING PROTEIN"/>
    <property type="match status" value="1"/>
</dbReference>
<reference evidence="3 4" key="1">
    <citation type="submission" date="2017-08" db="EMBL/GenBank/DDBJ databases">
        <title>Infants hospitalized years apart are colonized by the same room-sourced microbial strains.</title>
        <authorList>
            <person name="Brooks B."/>
            <person name="Olm M.R."/>
            <person name="Firek B.A."/>
            <person name="Baker R."/>
            <person name="Thomas B.C."/>
            <person name="Morowitz M.J."/>
            <person name="Banfield J.F."/>
        </authorList>
    </citation>
    <scope>NUCLEOTIDE SEQUENCE [LARGE SCALE GENOMIC DNA]</scope>
    <source>
        <strain evidence="3">S2_003_000_R2_14</strain>
    </source>
</reference>
<dbReference type="EMBL" id="QFQP01000040">
    <property type="protein sequence ID" value="PZR06025.1"/>
    <property type="molecule type" value="Genomic_DNA"/>
</dbReference>
<evidence type="ECO:0000259" key="2">
    <source>
        <dbReference type="PROSITE" id="PS50914"/>
    </source>
</evidence>
<gene>
    <name evidence="3" type="ORF">DI536_30840</name>
</gene>
<dbReference type="SMART" id="SM00749">
    <property type="entry name" value="BON"/>
    <property type="match status" value="3"/>
</dbReference>
<dbReference type="Pfam" id="PF04972">
    <property type="entry name" value="BON"/>
    <property type="match status" value="4"/>
</dbReference>
<evidence type="ECO:0000313" key="4">
    <source>
        <dbReference type="Proteomes" id="UP000249061"/>
    </source>
</evidence>
<evidence type="ECO:0000256" key="1">
    <source>
        <dbReference type="SAM" id="SignalP"/>
    </source>
</evidence>
<feature type="chain" id="PRO_5015876522" description="BON domain-containing protein" evidence="1">
    <location>
        <begin position="22"/>
        <end position="345"/>
    </location>
</feature>
<dbReference type="InterPro" id="IPR014004">
    <property type="entry name" value="Transpt-assoc_nodulatn_dom_bac"/>
</dbReference>
<dbReference type="Proteomes" id="UP000249061">
    <property type="component" value="Unassembled WGS sequence"/>
</dbReference>
<dbReference type="AlphaFoldDB" id="A0A2W5T3N4"/>
<proteinExistence type="predicted"/>
<feature type="domain" description="BON" evidence="2">
    <location>
        <begin position="28"/>
        <end position="96"/>
    </location>
</feature>
<dbReference type="InterPro" id="IPR007055">
    <property type="entry name" value="BON_dom"/>
</dbReference>
<dbReference type="InterPro" id="IPR051686">
    <property type="entry name" value="Lipoprotein_DolP"/>
</dbReference>
<comment type="caution">
    <text evidence="3">The sequence shown here is derived from an EMBL/GenBank/DDBJ whole genome shotgun (WGS) entry which is preliminary data.</text>
</comment>
<keyword evidence="1" id="KW-0732">Signal</keyword>
<dbReference type="Gene3D" id="3.30.1340.30">
    <property type="match status" value="3"/>
</dbReference>
<accession>A0A2W5T3N4</accession>
<organism evidence="3 4">
    <name type="scientific">Archangium gephyra</name>
    <dbReference type="NCBI Taxonomy" id="48"/>
    <lineage>
        <taxon>Bacteria</taxon>
        <taxon>Pseudomonadati</taxon>
        <taxon>Myxococcota</taxon>
        <taxon>Myxococcia</taxon>
        <taxon>Myxococcales</taxon>
        <taxon>Cystobacterineae</taxon>
        <taxon>Archangiaceae</taxon>
        <taxon>Archangium</taxon>
    </lineage>
</organism>
<protein>
    <recommendedName>
        <fullName evidence="2">BON domain-containing protein</fullName>
    </recommendedName>
</protein>
<feature type="signal peptide" evidence="1">
    <location>
        <begin position="1"/>
        <end position="21"/>
    </location>
</feature>
<feature type="domain" description="BON" evidence="2">
    <location>
        <begin position="104"/>
        <end position="173"/>
    </location>
</feature>